<evidence type="ECO:0000313" key="4">
    <source>
        <dbReference type="Proteomes" id="UP000001542"/>
    </source>
</evidence>
<protein>
    <recommendedName>
        <fullName evidence="2">TCTP domain-containing protein</fullName>
    </recommendedName>
</protein>
<feature type="domain" description="TCTP" evidence="2">
    <location>
        <begin position="3"/>
        <end position="157"/>
    </location>
</feature>
<evidence type="ECO:0000313" key="3">
    <source>
        <dbReference type="EMBL" id="EAY09518.1"/>
    </source>
</evidence>
<sequence length="157" mass="18774">MTAVRYKDIFTGHVFLDEHYPFQEDAEKGVYVVRGKFKAIFHEDLPPDNPNSVEVAINLVRDFKLVELNWTKDKLILWAKDYVQMIKQQHQMNTIEQSNPFVLSFAHLVRWVSAKFRDFHFYKPPGEQTQTVIFCSFLEDQITPVFWYPKWSVEREE</sequence>
<dbReference type="OrthoDB" id="10248936at2759"/>
<dbReference type="SMR" id="A2ECX3"/>
<reference evidence="3" key="2">
    <citation type="journal article" date="2007" name="Science">
        <title>Draft genome sequence of the sexually transmitted pathogen Trichomonas vaginalis.</title>
        <authorList>
            <person name="Carlton J.M."/>
            <person name="Hirt R.P."/>
            <person name="Silva J.C."/>
            <person name="Delcher A.L."/>
            <person name="Schatz M."/>
            <person name="Zhao Q."/>
            <person name="Wortman J.R."/>
            <person name="Bidwell S.L."/>
            <person name="Alsmark U.C.M."/>
            <person name="Besteiro S."/>
            <person name="Sicheritz-Ponten T."/>
            <person name="Noel C.J."/>
            <person name="Dacks J.B."/>
            <person name="Foster P.G."/>
            <person name="Simillion C."/>
            <person name="Van de Peer Y."/>
            <person name="Miranda-Saavedra D."/>
            <person name="Barton G.J."/>
            <person name="Westrop G.D."/>
            <person name="Mueller S."/>
            <person name="Dessi D."/>
            <person name="Fiori P.L."/>
            <person name="Ren Q."/>
            <person name="Paulsen I."/>
            <person name="Zhang H."/>
            <person name="Bastida-Corcuera F.D."/>
            <person name="Simoes-Barbosa A."/>
            <person name="Brown M.T."/>
            <person name="Hayes R.D."/>
            <person name="Mukherjee M."/>
            <person name="Okumura C.Y."/>
            <person name="Schneider R."/>
            <person name="Smith A.J."/>
            <person name="Vanacova S."/>
            <person name="Villalvazo M."/>
            <person name="Haas B.J."/>
            <person name="Pertea M."/>
            <person name="Feldblyum T.V."/>
            <person name="Utterback T.R."/>
            <person name="Shu C.L."/>
            <person name="Osoegawa K."/>
            <person name="de Jong P.J."/>
            <person name="Hrdy I."/>
            <person name="Horvathova L."/>
            <person name="Zubacova Z."/>
            <person name="Dolezal P."/>
            <person name="Malik S.B."/>
            <person name="Logsdon J.M. Jr."/>
            <person name="Henze K."/>
            <person name="Gupta A."/>
            <person name="Wang C.C."/>
            <person name="Dunne R.L."/>
            <person name="Upcroft J.A."/>
            <person name="Upcroft P."/>
            <person name="White O."/>
            <person name="Salzberg S.L."/>
            <person name="Tang P."/>
            <person name="Chiu C.-H."/>
            <person name="Lee Y.-S."/>
            <person name="Embley T.M."/>
            <person name="Coombs G.H."/>
            <person name="Mottram J.C."/>
            <person name="Tachezy J."/>
            <person name="Fraser-Liggett C.M."/>
            <person name="Johnson P.J."/>
        </authorList>
    </citation>
    <scope>NUCLEOTIDE SEQUENCE [LARGE SCALE GENOMIC DNA]</scope>
    <source>
        <strain evidence="3">G3</strain>
    </source>
</reference>
<evidence type="ECO:0000256" key="1">
    <source>
        <dbReference type="PROSITE-ProRule" id="PRU01133"/>
    </source>
</evidence>
<dbReference type="InParanoid" id="A2ECX3"/>
<dbReference type="Gene3D" id="2.170.150.10">
    <property type="entry name" value="Metal Binding Protein, Guanine Nucleotide Exchange Factor, Chain A"/>
    <property type="match status" value="1"/>
</dbReference>
<dbReference type="GO" id="GO:0005737">
    <property type="term" value="C:cytoplasm"/>
    <property type="evidence" value="ECO:0000318"/>
    <property type="project" value="GO_Central"/>
</dbReference>
<dbReference type="Proteomes" id="UP000001542">
    <property type="component" value="Unassembled WGS sequence"/>
</dbReference>
<reference evidence="3" key="1">
    <citation type="submission" date="2006-10" db="EMBL/GenBank/DDBJ databases">
        <authorList>
            <person name="Amadeo P."/>
            <person name="Zhao Q."/>
            <person name="Wortman J."/>
            <person name="Fraser-Liggett C."/>
            <person name="Carlton J."/>
        </authorList>
    </citation>
    <scope>NUCLEOTIDE SEQUENCE</scope>
    <source>
        <strain evidence="3">G3</strain>
    </source>
</reference>
<gene>
    <name evidence="3" type="ORF">TVAG_102670</name>
</gene>
<dbReference type="RefSeq" id="XP_001321741.1">
    <property type="nucleotide sequence ID" value="XM_001321706.1"/>
</dbReference>
<dbReference type="InterPro" id="IPR011057">
    <property type="entry name" value="Mss4-like_sf"/>
</dbReference>
<dbReference type="PANTHER" id="PTHR11991">
    <property type="entry name" value="TRANSLATIONALLY CONTROLLED TUMOR PROTEIN-RELATED"/>
    <property type="match status" value="1"/>
</dbReference>
<proteinExistence type="inferred from homology"/>
<dbReference type="SUPFAM" id="SSF51316">
    <property type="entry name" value="Mss4-like"/>
    <property type="match status" value="1"/>
</dbReference>
<dbReference type="PROSITE" id="PS51797">
    <property type="entry name" value="TCTP_3"/>
    <property type="match status" value="1"/>
</dbReference>
<dbReference type="InterPro" id="IPR034737">
    <property type="entry name" value="TCTP"/>
</dbReference>
<organism evidence="3 4">
    <name type="scientific">Trichomonas vaginalis (strain ATCC PRA-98 / G3)</name>
    <dbReference type="NCBI Taxonomy" id="412133"/>
    <lineage>
        <taxon>Eukaryota</taxon>
        <taxon>Metamonada</taxon>
        <taxon>Parabasalia</taxon>
        <taxon>Trichomonadida</taxon>
        <taxon>Trichomonadidae</taxon>
        <taxon>Trichomonas</taxon>
    </lineage>
</organism>
<dbReference type="FunFam" id="2.170.150.10:FF:000024">
    <property type="entry name" value="Uncharacterized protein"/>
    <property type="match status" value="1"/>
</dbReference>
<dbReference type="AlphaFoldDB" id="A2ECX3"/>
<accession>A2ECX3</accession>
<dbReference type="InterPro" id="IPR011323">
    <property type="entry name" value="Mss4/transl-control_tumour"/>
</dbReference>
<dbReference type="InterPro" id="IPR018105">
    <property type="entry name" value="Translational_control_tumour_p"/>
</dbReference>
<dbReference type="PANTHER" id="PTHR11991:SF0">
    <property type="entry name" value="TRANSLATIONALLY-CONTROLLED TUMOR PROTEIN"/>
    <property type="match status" value="1"/>
</dbReference>
<comment type="similarity">
    <text evidence="1">Belongs to the TCTP family.</text>
</comment>
<dbReference type="VEuPathDB" id="TrichDB:TVAG_102670"/>
<dbReference type="Pfam" id="PF00838">
    <property type="entry name" value="TCTP"/>
    <property type="match status" value="1"/>
</dbReference>
<keyword evidence="4" id="KW-1185">Reference proteome</keyword>
<dbReference type="GO" id="GO:0005509">
    <property type="term" value="F:calcium ion binding"/>
    <property type="evidence" value="ECO:0000318"/>
    <property type="project" value="GO_Central"/>
</dbReference>
<dbReference type="VEuPathDB" id="TrichDB:TVAGG3_0757660"/>
<name>A2ECX3_TRIV3</name>
<dbReference type="KEGG" id="tva:4767440"/>
<evidence type="ECO:0000259" key="2">
    <source>
        <dbReference type="PROSITE" id="PS51797"/>
    </source>
</evidence>
<dbReference type="EMBL" id="DS113356">
    <property type="protein sequence ID" value="EAY09518.1"/>
    <property type="molecule type" value="Genomic_DNA"/>
</dbReference>